<evidence type="ECO:0000313" key="1">
    <source>
        <dbReference type="EMBL" id="CAA0080889.1"/>
    </source>
</evidence>
<dbReference type="EMBL" id="CACSIK010000001">
    <property type="protein sequence ID" value="CAA0080889.1"/>
    <property type="molecule type" value="Genomic_DNA"/>
</dbReference>
<evidence type="ECO:0000313" key="3">
    <source>
        <dbReference type="Proteomes" id="UP000435877"/>
    </source>
</evidence>
<dbReference type="AlphaFoldDB" id="A0A5S9MV28"/>
<sequence>MKQKKLIPSTIIPKNLYIDRLADKQLREVIEDMGRPGYILVARQMGKTNLLINAKRTLEGKNDIICYIDLSNRSSSDRECFRNIIDKILETNTEKLSEITDEIHKKREELNSNPQREHVRELRLILGEIQGKLIINLDEIDSLTTADYSDKIFAHVRSIYFERINFKEFERLSYIISGVAEPSEIIKDKSISPFNIGQKILLGDFNYKEFEELLKKADIELSRDVKDRIFYWANGNPRLTWEICSAVEDNIIEGLNLCGESVDEIVFNNYLTSFNKPPVDHIRALVRADKELREAVVAINYDKSDILSDRVKSRLYLAGILGSDYEYGDIRIKNRIIEHALDETWLADIDRAEKLSFNKAEEYFEKRRYGDAIEIYKQVKSEAKDGDQEFMAASYKLGLSNFHLGNYQKSINEMADALYDKKGYRDLYMDQIYTLGMCNYKIEKDEQSLNYFNEIISDKNNPFYHEALINKAAILVRSGQDDSRNEAISLNKVVINLHEQGEIIKSQAISGAYYNVATLSKEDPEYSYANFCKAATAAEPKNSVSPLIEAINLNSKSIATHFPEIIEALKFNEIKLDEAGFKSGLELSGAKLADLITTLHTAKKIDLVDELFSIIQNHCFNEISNCAEAILDISLLCLNSNEIDTAKLALNKLKGLDRKFSTPEAVFLGNKYLSFIDPNDETAIDFYLKGFQNYIETTDHVDVAIFEREISKLISNSENDKAVKYANLIINLDGLNHGTIGAKLLTILFLKMNAQKEQSKVVEEALTIRKIISNIEKDGLPLSPSGKDNLPYIKRTTERMLISNQPIKQFIREEKKYGRNDIIKVKYEDGRMETKKFKYVQESIKAGLCIIVE</sequence>
<dbReference type="OrthoDB" id="6395529at2"/>
<keyword evidence="3" id="KW-1185">Reference proteome</keyword>
<dbReference type="Gene3D" id="3.40.50.300">
    <property type="entry name" value="P-loop containing nucleotide triphosphate hydrolases"/>
    <property type="match status" value="1"/>
</dbReference>
<dbReference type="Gene3D" id="1.25.40.10">
    <property type="entry name" value="Tetratricopeptide repeat domain"/>
    <property type="match status" value="1"/>
</dbReference>
<reference evidence="3 4" key="1">
    <citation type="submission" date="2019-11" db="EMBL/GenBank/DDBJ databases">
        <authorList>
            <person name="Holert J."/>
        </authorList>
    </citation>
    <scope>NUCLEOTIDE SEQUENCE [LARGE SCALE GENOMIC DNA]</scope>
    <source>
        <strain evidence="2">BC3_2A</strain>
        <strain evidence="1">SB11_1A</strain>
    </source>
</reference>
<dbReference type="InterPro" id="IPR027417">
    <property type="entry name" value="P-loop_NTPase"/>
</dbReference>
<dbReference type="RefSeq" id="WP_159266959.1">
    <property type="nucleotide sequence ID" value="NZ_CACSIK010000001.1"/>
</dbReference>
<dbReference type="SUPFAM" id="SSF48452">
    <property type="entry name" value="TPR-like"/>
    <property type="match status" value="1"/>
</dbReference>
<evidence type="ECO:0000313" key="4">
    <source>
        <dbReference type="Proteomes" id="UP000439591"/>
    </source>
</evidence>
<evidence type="ECO:0000313" key="2">
    <source>
        <dbReference type="EMBL" id="CAA0085425.1"/>
    </source>
</evidence>
<organism evidence="1 3">
    <name type="scientific">Zhongshania aliphaticivorans</name>
    <dbReference type="NCBI Taxonomy" id="1470434"/>
    <lineage>
        <taxon>Bacteria</taxon>
        <taxon>Pseudomonadati</taxon>
        <taxon>Pseudomonadota</taxon>
        <taxon>Gammaproteobacteria</taxon>
        <taxon>Cellvibrionales</taxon>
        <taxon>Spongiibacteraceae</taxon>
        <taxon>Zhongshania</taxon>
    </lineage>
</organism>
<proteinExistence type="predicted"/>
<dbReference type="EMBL" id="CACSIM010000001">
    <property type="protein sequence ID" value="CAA0085425.1"/>
    <property type="molecule type" value="Genomic_DNA"/>
</dbReference>
<dbReference type="Proteomes" id="UP000439591">
    <property type="component" value="Unassembled WGS sequence"/>
</dbReference>
<accession>A0A5S9MV28</accession>
<dbReference type="InterPro" id="IPR011990">
    <property type="entry name" value="TPR-like_helical_dom_sf"/>
</dbReference>
<name>A0A5S9MV28_9GAMM</name>
<dbReference type="SUPFAM" id="SSF52540">
    <property type="entry name" value="P-loop containing nucleoside triphosphate hydrolases"/>
    <property type="match status" value="1"/>
</dbReference>
<gene>
    <name evidence="1" type="ORF">IHBHHGIJ_00250</name>
    <name evidence="2" type="ORF">KFEGEMFD_00900</name>
</gene>
<dbReference type="Pfam" id="PF14516">
    <property type="entry name" value="AAA_35"/>
    <property type="match status" value="1"/>
</dbReference>
<protein>
    <submittedName>
        <fullName evidence="1">Uncharacterized protein</fullName>
    </submittedName>
</protein>
<dbReference type="Proteomes" id="UP000435877">
    <property type="component" value="Unassembled WGS sequence"/>
</dbReference>